<dbReference type="PROSITE" id="PS51192">
    <property type="entry name" value="HELICASE_ATP_BIND_1"/>
    <property type="match status" value="1"/>
</dbReference>
<dbReference type="InterPro" id="IPR011545">
    <property type="entry name" value="DEAD/DEAH_box_helicase_dom"/>
</dbReference>
<dbReference type="Pfam" id="PF00271">
    <property type="entry name" value="Helicase_C"/>
    <property type="match status" value="1"/>
</dbReference>
<dbReference type="SMART" id="SM00487">
    <property type="entry name" value="DEXDc"/>
    <property type="match status" value="1"/>
</dbReference>
<dbReference type="CDD" id="cd18791">
    <property type="entry name" value="SF2_C_RHA"/>
    <property type="match status" value="1"/>
</dbReference>
<dbReference type="PIRSF" id="PIRSF005496">
    <property type="entry name" value="ATP_hel_hrpB"/>
    <property type="match status" value="1"/>
</dbReference>
<keyword evidence="9" id="KW-1185">Reference proteome</keyword>
<proteinExistence type="predicted"/>
<dbReference type="InterPro" id="IPR001650">
    <property type="entry name" value="Helicase_C-like"/>
</dbReference>
<dbReference type="GO" id="GO:0016787">
    <property type="term" value="F:hydrolase activity"/>
    <property type="evidence" value="ECO:0007669"/>
    <property type="project" value="UniProtKB-KW"/>
</dbReference>
<dbReference type="InterPro" id="IPR049614">
    <property type="entry name" value="HrpB_DEXH"/>
</dbReference>
<evidence type="ECO:0000313" key="8">
    <source>
        <dbReference type="EMBL" id="REL31662.1"/>
    </source>
</evidence>
<dbReference type="NCBIfam" id="TIGR01970">
    <property type="entry name" value="DEAH_box_HrpB"/>
    <property type="match status" value="1"/>
</dbReference>
<reference evidence="9" key="1">
    <citation type="submission" date="2018-08" db="EMBL/GenBank/DDBJ databases">
        <title>Thalassotalea euphylliae genome.</title>
        <authorList>
            <person name="Summers S."/>
            <person name="Rice S.A."/>
            <person name="Freckelton M.L."/>
            <person name="Nedved B.T."/>
            <person name="Hadfield M.G."/>
        </authorList>
    </citation>
    <scope>NUCLEOTIDE SEQUENCE [LARGE SCALE GENOMIC DNA]</scope>
    <source>
        <strain evidence="9">H3</strain>
    </source>
</reference>
<dbReference type="EMBL" id="QUOT01000001">
    <property type="protein sequence ID" value="REL31662.1"/>
    <property type="molecule type" value="Genomic_DNA"/>
</dbReference>
<evidence type="ECO:0000256" key="2">
    <source>
        <dbReference type="ARBA" id="ARBA00022801"/>
    </source>
</evidence>
<protein>
    <submittedName>
        <fullName evidence="8">ATP-dependent helicase HrpB</fullName>
    </submittedName>
</protein>
<dbReference type="PROSITE" id="PS51194">
    <property type="entry name" value="HELICASE_CTER"/>
    <property type="match status" value="1"/>
</dbReference>
<evidence type="ECO:0000256" key="4">
    <source>
        <dbReference type="ARBA" id="ARBA00022840"/>
    </source>
</evidence>
<evidence type="ECO:0000259" key="7">
    <source>
        <dbReference type="PROSITE" id="PS51194"/>
    </source>
</evidence>
<keyword evidence="3 8" id="KW-0347">Helicase</keyword>
<evidence type="ECO:0000256" key="1">
    <source>
        <dbReference type="ARBA" id="ARBA00022741"/>
    </source>
</evidence>
<comment type="caution">
    <text evidence="8">The sequence shown here is derived from an EMBL/GenBank/DDBJ whole genome shotgun (WGS) entry which is preliminary data.</text>
</comment>
<dbReference type="GO" id="GO:0003676">
    <property type="term" value="F:nucleic acid binding"/>
    <property type="evidence" value="ECO:0007669"/>
    <property type="project" value="InterPro"/>
</dbReference>
<dbReference type="CDD" id="cd17990">
    <property type="entry name" value="DEXHc_HrpB"/>
    <property type="match status" value="1"/>
</dbReference>
<dbReference type="InterPro" id="IPR027417">
    <property type="entry name" value="P-loop_NTPase"/>
</dbReference>
<feature type="region of interest" description="Disordered" evidence="5">
    <location>
        <begin position="834"/>
        <end position="856"/>
    </location>
</feature>
<dbReference type="SMART" id="SM00490">
    <property type="entry name" value="HELICc"/>
    <property type="match status" value="1"/>
</dbReference>
<dbReference type="Gene3D" id="1.20.120.1080">
    <property type="match status" value="1"/>
</dbReference>
<keyword evidence="2" id="KW-0378">Hydrolase</keyword>
<accession>A0A3E0U6V5</accession>
<dbReference type="RefSeq" id="WP_116016670.1">
    <property type="nucleotide sequence ID" value="NZ_QUOT01000001.1"/>
</dbReference>
<keyword evidence="4" id="KW-0067">ATP-binding</keyword>
<evidence type="ECO:0000313" key="9">
    <source>
        <dbReference type="Proteomes" id="UP000256899"/>
    </source>
</evidence>
<dbReference type="Pfam" id="PF00270">
    <property type="entry name" value="DEAD"/>
    <property type="match status" value="1"/>
</dbReference>
<organism evidence="8 9">
    <name type="scientific">Thalassotalea euphylliae</name>
    <dbReference type="NCBI Taxonomy" id="1655234"/>
    <lineage>
        <taxon>Bacteria</taxon>
        <taxon>Pseudomonadati</taxon>
        <taxon>Pseudomonadota</taxon>
        <taxon>Gammaproteobacteria</taxon>
        <taxon>Alteromonadales</taxon>
        <taxon>Colwelliaceae</taxon>
        <taxon>Thalassotalea</taxon>
    </lineage>
</organism>
<gene>
    <name evidence="8" type="primary">hrpB</name>
    <name evidence="8" type="ORF">DXX94_13555</name>
</gene>
<evidence type="ECO:0000256" key="5">
    <source>
        <dbReference type="SAM" id="MobiDB-lite"/>
    </source>
</evidence>
<dbReference type="Proteomes" id="UP000256899">
    <property type="component" value="Unassembled WGS sequence"/>
</dbReference>
<evidence type="ECO:0000259" key="6">
    <source>
        <dbReference type="PROSITE" id="PS51192"/>
    </source>
</evidence>
<dbReference type="InterPro" id="IPR007502">
    <property type="entry name" value="Helicase-assoc_dom"/>
</dbReference>
<feature type="domain" description="Helicase C-terminal" evidence="7">
    <location>
        <begin position="203"/>
        <end position="374"/>
    </location>
</feature>
<dbReference type="GO" id="GO:0004386">
    <property type="term" value="F:helicase activity"/>
    <property type="evidence" value="ECO:0007669"/>
    <property type="project" value="UniProtKB-KW"/>
</dbReference>
<dbReference type="PANTHER" id="PTHR43519">
    <property type="entry name" value="ATP-DEPENDENT RNA HELICASE HRPB"/>
    <property type="match status" value="1"/>
</dbReference>
<dbReference type="AlphaFoldDB" id="A0A3E0U6V5"/>
<evidence type="ECO:0000256" key="3">
    <source>
        <dbReference type="ARBA" id="ARBA00022806"/>
    </source>
</evidence>
<dbReference type="SUPFAM" id="SSF52540">
    <property type="entry name" value="P-loop containing nucleoside triphosphate hydrolases"/>
    <property type="match status" value="1"/>
</dbReference>
<name>A0A3E0U6V5_9GAMM</name>
<dbReference type="Gene3D" id="3.40.50.300">
    <property type="entry name" value="P-loop containing nucleotide triphosphate hydrolases"/>
    <property type="match status" value="2"/>
</dbReference>
<dbReference type="InterPro" id="IPR013689">
    <property type="entry name" value="RNA_helicase_ATP-dep_HrpB_C"/>
</dbReference>
<dbReference type="FunFam" id="3.40.50.300:FF:002125">
    <property type="entry name" value="ATP-dependent helicase HrpB"/>
    <property type="match status" value="1"/>
</dbReference>
<dbReference type="InterPro" id="IPR010225">
    <property type="entry name" value="HrpB"/>
</dbReference>
<dbReference type="Pfam" id="PF08482">
    <property type="entry name" value="HrpB_C"/>
    <property type="match status" value="1"/>
</dbReference>
<dbReference type="GO" id="GO:0005524">
    <property type="term" value="F:ATP binding"/>
    <property type="evidence" value="ECO:0007669"/>
    <property type="project" value="UniProtKB-KW"/>
</dbReference>
<sequence length="856" mass="94272">MSSFPIEQIKADFLSALATQQTLVLSAPPGAGKSTVLPLWLLDTAKAEKTIYLLQPRRVAAKNIATYLASQLREPVGQTVGYRLRNDSKVSSKTKLEVITEGILTQLLQEDPELSKASLILFDEFHERSVQGDVAFALARDCQQGLRDDLTLVLMSATLATEELLTQLPDAVSLHSEGRSYPVDSLYLPVPNQVFWREHALKVIRQHAVNHSGSTLVFLPGVADIRYLADQLADHLTGQPNALPDDLRIAPLFGEQSLAEQQRAMKAVQGQRKIVLATNIAETSLTIDGITLVIDAGFEKVARYDVHTMTNQLSQQAISKASAIQRAGRAGRLAPGHCIRLYGEEDFQRRPEQATPAILQTDLLPVLMEAARWGVTSLADLPLLDQPNEVLTSQGWHSLTKLKIVDEQHKLTKHGQQVAKFSCHPRFAHMLVAAQHIATQVDDEKILNLGCLLAALLEERDILSREASRDNADIGIRVDMVISKEKAGKANGAIARIVQQAKQLARQLGRHFDSNWQANISRDYCGLLLALAYPERIAKKRGQQASYLSSAGKGLSLADTDPLNEESLIVAANTIKLGNQQRISLAAPVSLAALEAWQVLAISEQDTLTYDEQKDAISASKKRYLGAIVLAEQPSNAGLTAALVVEMWHQQLAKKGLTWLKLSDEAENLRSRICWLAVNQPELALPVMDNEWLMVNLADWFDPYVGDIKKKSALLALDFATMLHSVLDYSQQQALAQKAPRVFIGPTGRKCPIRYPSDATNELVGKSPTVSLPMQEVYGLSDSPQVGDSAQGKGINLTLELLSPAGRPLQVTQDLAGFWQGSYQQVQKEMKGRYPKHYWPDDPANAQATSKTKRFM</sequence>
<feature type="domain" description="Helicase ATP-binding" evidence="6">
    <location>
        <begin position="14"/>
        <end position="177"/>
    </location>
</feature>
<keyword evidence="1" id="KW-0547">Nucleotide-binding</keyword>
<dbReference type="InterPro" id="IPR014001">
    <property type="entry name" value="Helicase_ATP-bd"/>
</dbReference>
<dbReference type="SMART" id="SM00847">
    <property type="entry name" value="HA2"/>
    <property type="match status" value="1"/>
</dbReference>
<dbReference type="PANTHER" id="PTHR43519:SF1">
    <property type="entry name" value="ATP-DEPENDENT RNA HELICASE HRPB"/>
    <property type="match status" value="1"/>
</dbReference>